<keyword evidence="8 14" id="KW-0067">ATP-binding</keyword>
<evidence type="ECO:0000256" key="7">
    <source>
        <dbReference type="ARBA" id="ARBA00022741"/>
    </source>
</evidence>
<dbReference type="EMBL" id="JADOER010000004">
    <property type="protein sequence ID" value="MBT9311543.1"/>
    <property type="molecule type" value="Genomic_DNA"/>
</dbReference>
<protein>
    <recommendedName>
        <fullName evidence="3 14">UDP-N-acetylmuramate--L-alanine ligase</fullName>
        <ecNumber evidence="3 14">6.3.2.8</ecNumber>
    </recommendedName>
    <alternativeName>
        <fullName evidence="14">UDP-N-acetylmuramoyl-L-alanine synthetase</fullName>
    </alternativeName>
</protein>
<feature type="domain" description="Mur ligase C-terminal" evidence="17">
    <location>
        <begin position="321"/>
        <end position="455"/>
    </location>
</feature>
<dbReference type="Gene3D" id="3.40.1190.10">
    <property type="entry name" value="Mur-like, catalytic domain"/>
    <property type="match status" value="1"/>
</dbReference>
<evidence type="ECO:0000256" key="5">
    <source>
        <dbReference type="ARBA" id="ARBA00022598"/>
    </source>
</evidence>
<evidence type="ECO:0000256" key="9">
    <source>
        <dbReference type="ARBA" id="ARBA00022960"/>
    </source>
</evidence>
<dbReference type="SUPFAM" id="SSF53623">
    <property type="entry name" value="MurD-like peptide ligases, catalytic domain"/>
    <property type="match status" value="1"/>
</dbReference>
<dbReference type="Gene3D" id="3.90.190.20">
    <property type="entry name" value="Mur ligase, C-terminal domain"/>
    <property type="match status" value="1"/>
</dbReference>
<evidence type="ECO:0000256" key="11">
    <source>
        <dbReference type="ARBA" id="ARBA00023306"/>
    </source>
</evidence>
<evidence type="ECO:0000313" key="19">
    <source>
        <dbReference type="EMBL" id="MBT9311543.1"/>
    </source>
</evidence>
<evidence type="ECO:0000256" key="3">
    <source>
        <dbReference type="ARBA" id="ARBA00012211"/>
    </source>
</evidence>
<comment type="function">
    <text evidence="14">Cell wall formation.</text>
</comment>
<proteinExistence type="inferred from homology"/>
<keyword evidence="15" id="KW-0812">Transmembrane</keyword>
<dbReference type="PANTHER" id="PTHR43445:SF3">
    <property type="entry name" value="UDP-N-ACETYLMURAMATE--L-ALANINE LIGASE"/>
    <property type="match status" value="1"/>
</dbReference>
<dbReference type="GO" id="GO:0008763">
    <property type="term" value="F:UDP-N-acetylmuramate-L-alanine ligase activity"/>
    <property type="evidence" value="ECO:0007669"/>
    <property type="project" value="UniProtKB-EC"/>
</dbReference>
<dbReference type="InterPro" id="IPR013221">
    <property type="entry name" value="Mur_ligase_cen"/>
</dbReference>
<feature type="domain" description="Mur ligase N-terminal catalytic" evidence="16">
    <location>
        <begin position="12"/>
        <end position="119"/>
    </location>
</feature>
<dbReference type="PANTHER" id="PTHR43445">
    <property type="entry name" value="UDP-N-ACETYLMURAMATE--L-ALANINE LIGASE-RELATED"/>
    <property type="match status" value="1"/>
</dbReference>
<keyword evidence="4 14" id="KW-0963">Cytoplasm</keyword>
<keyword evidence="10 14" id="KW-0573">Peptidoglycan synthesis</keyword>
<comment type="pathway">
    <text evidence="2 14">Cell wall biogenesis; peptidoglycan biosynthesis.</text>
</comment>
<keyword evidence="11 14" id="KW-0131">Cell cycle</keyword>
<dbReference type="InterPro" id="IPR004101">
    <property type="entry name" value="Mur_ligase_C"/>
</dbReference>
<comment type="subcellular location">
    <subcellularLocation>
        <location evidence="1 14">Cytoplasm</location>
    </subcellularLocation>
</comment>
<sequence>MPMTVDFSGRPFHFIGVGGIGMSALAYVLAKRQLPVSGSDRRLTHITSRLQKQGVHTFWSQEAENIAEASQTLSDGTVVLPQVVCSTAIGTSNPEYKAALDAGCPMFHRSDILAALMNETQGIAIAGTHGKTTTSSMAGYLLLKAGVDPSIVIGGEVSTWEGNAYVGTSDYMVAEADESDGSLVKLSAAIGVITNIELDHPDHYSTLDEVVSIFKHFSAQCGVVIGSADCETVLHQIRPDVTYSLRSDSGADYIATEICETAEGTKAEIWERGNRLGELELPVLGLHNLSNALAAIAVARRLGVEFEQIAAIMPTFEGAKRRFDQRGFHNDVLFIDDYAHHPSEIKVTLAAAKVKSTEVLPDVSQRRVVAIFQPHRYSRIATLLQEFSMAFANADHVVVTDIYSAGEANASGITGEGVTSAIGEHHRAVTYAATLDDVKATLADLLRPGDLAIFLTAGNLNQVIPDVMAYQGEKSEQAALTSV</sequence>
<dbReference type="RefSeq" id="WP_215617424.1">
    <property type="nucleotide sequence ID" value="NZ_JADOER010000004.1"/>
</dbReference>
<dbReference type="EC" id="6.3.2.8" evidence="3 14"/>
<dbReference type="Pfam" id="PF08245">
    <property type="entry name" value="Mur_ligase_M"/>
    <property type="match status" value="1"/>
</dbReference>
<keyword evidence="20" id="KW-1185">Reference proteome</keyword>
<evidence type="ECO:0000256" key="6">
    <source>
        <dbReference type="ARBA" id="ARBA00022618"/>
    </source>
</evidence>
<evidence type="ECO:0000256" key="4">
    <source>
        <dbReference type="ARBA" id="ARBA00022490"/>
    </source>
</evidence>
<comment type="similarity">
    <text evidence="14">Belongs to the MurCDEF family.</text>
</comment>
<evidence type="ECO:0000256" key="14">
    <source>
        <dbReference type="HAMAP-Rule" id="MF_00046"/>
    </source>
</evidence>
<comment type="catalytic activity">
    <reaction evidence="13 14">
        <text>UDP-N-acetyl-alpha-D-muramate + L-alanine + ATP = UDP-N-acetyl-alpha-D-muramoyl-L-alanine + ADP + phosphate + H(+)</text>
        <dbReference type="Rhea" id="RHEA:23372"/>
        <dbReference type="ChEBI" id="CHEBI:15378"/>
        <dbReference type="ChEBI" id="CHEBI:30616"/>
        <dbReference type="ChEBI" id="CHEBI:43474"/>
        <dbReference type="ChEBI" id="CHEBI:57972"/>
        <dbReference type="ChEBI" id="CHEBI:70757"/>
        <dbReference type="ChEBI" id="CHEBI:83898"/>
        <dbReference type="ChEBI" id="CHEBI:456216"/>
        <dbReference type="EC" id="6.3.2.8"/>
    </reaction>
</comment>
<evidence type="ECO:0000259" key="16">
    <source>
        <dbReference type="Pfam" id="PF01225"/>
    </source>
</evidence>
<organism evidence="19 20">
    <name type="scientific">Leptothoe kymatousa TAU-MAC 1615</name>
    <dbReference type="NCBI Taxonomy" id="2364775"/>
    <lineage>
        <taxon>Bacteria</taxon>
        <taxon>Bacillati</taxon>
        <taxon>Cyanobacteriota</taxon>
        <taxon>Cyanophyceae</taxon>
        <taxon>Nodosilineales</taxon>
        <taxon>Cymatolegaceae</taxon>
        <taxon>Leptothoe</taxon>
        <taxon>Leptothoe kymatousa</taxon>
    </lineage>
</organism>
<evidence type="ECO:0000256" key="2">
    <source>
        <dbReference type="ARBA" id="ARBA00004752"/>
    </source>
</evidence>
<name>A0ABS5Y148_9CYAN</name>
<evidence type="ECO:0000256" key="15">
    <source>
        <dbReference type="SAM" id="Phobius"/>
    </source>
</evidence>
<evidence type="ECO:0000259" key="18">
    <source>
        <dbReference type="Pfam" id="PF08245"/>
    </source>
</evidence>
<keyword evidence="15" id="KW-0472">Membrane</keyword>
<evidence type="ECO:0000256" key="12">
    <source>
        <dbReference type="ARBA" id="ARBA00023316"/>
    </source>
</evidence>
<keyword evidence="6 14" id="KW-0132">Cell division</keyword>
<keyword evidence="15" id="KW-1133">Transmembrane helix</keyword>
<evidence type="ECO:0000259" key="17">
    <source>
        <dbReference type="Pfam" id="PF02875"/>
    </source>
</evidence>
<feature type="binding site" evidence="14">
    <location>
        <begin position="127"/>
        <end position="133"/>
    </location>
    <ligand>
        <name>ATP</name>
        <dbReference type="ChEBI" id="CHEBI:30616"/>
    </ligand>
</feature>
<feature type="domain" description="Mur ligase central" evidence="18">
    <location>
        <begin position="125"/>
        <end position="299"/>
    </location>
</feature>
<dbReference type="SUPFAM" id="SSF53244">
    <property type="entry name" value="MurD-like peptide ligases, peptide-binding domain"/>
    <property type="match status" value="1"/>
</dbReference>
<dbReference type="InterPro" id="IPR036565">
    <property type="entry name" value="Mur-like_cat_sf"/>
</dbReference>
<dbReference type="Pfam" id="PF02875">
    <property type="entry name" value="Mur_ligase_C"/>
    <property type="match status" value="1"/>
</dbReference>
<evidence type="ECO:0000313" key="20">
    <source>
        <dbReference type="Proteomes" id="UP001196661"/>
    </source>
</evidence>
<dbReference type="SUPFAM" id="SSF51984">
    <property type="entry name" value="MurCD N-terminal domain"/>
    <property type="match status" value="1"/>
</dbReference>
<reference evidence="19 20" key="1">
    <citation type="journal article" date="2021" name="Mar. Drugs">
        <title>Genome Reduction and Secondary Metabolism of the Marine Sponge-Associated Cyanobacterium Leptothoe.</title>
        <authorList>
            <person name="Konstantinou D."/>
            <person name="Popin R.V."/>
            <person name="Fewer D.P."/>
            <person name="Sivonen K."/>
            <person name="Gkelis S."/>
        </authorList>
    </citation>
    <scope>NUCLEOTIDE SEQUENCE [LARGE SCALE GENOMIC DNA]</scope>
    <source>
        <strain evidence="19 20">TAU-MAC 1615</strain>
    </source>
</reference>
<dbReference type="InterPro" id="IPR036615">
    <property type="entry name" value="Mur_ligase_C_dom_sf"/>
</dbReference>
<dbReference type="InterPro" id="IPR005758">
    <property type="entry name" value="UDP-N-AcMur_Ala_ligase_MurC"/>
</dbReference>
<dbReference type="InterPro" id="IPR050061">
    <property type="entry name" value="MurCDEF_pg_biosynth"/>
</dbReference>
<feature type="transmembrane region" description="Helical" evidence="15">
    <location>
        <begin position="12"/>
        <end position="30"/>
    </location>
</feature>
<evidence type="ECO:0000256" key="1">
    <source>
        <dbReference type="ARBA" id="ARBA00004496"/>
    </source>
</evidence>
<evidence type="ECO:0000256" key="13">
    <source>
        <dbReference type="ARBA" id="ARBA00047833"/>
    </source>
</evidence>
<gene>
    <name evidence="14" type="primary">murC</name>
    <name evidence="19" type="ORF">IXB28_04945</name>
</gene>
<comment type="caution">
    <text evidence="19">The sequence shown here is derived from an EMBL/GenBank/DDBJ whole genome shotgun (WGS) entry which is preliminary data.</text>
</comment>
<dbReference type="NCBIfam" id="TIGR01082">
    <property type="entry name" value="murC"/>
    <property type="match status" value="1"/>
</dbReference>
<accession>A0ABS5Y148</accession>
<dbReference type="Gene3D" id="3.40.50.720">
    <property type="entry name" value="NAD(P)-binding Rossmann-like Domain"/>
    <property type="match status" value="1"/>
</dbReference>
<evidence type="ECO:0000256" key="10">
    <source>
        <dbReference type="ARBA" id="ARBA00022984"/>
    </source>
</evidence>
<dbReference type="Pfam" id="PF01225">
    <property type="entry name" value="Mur_ligase"/>
    <property type="match status" value="1"/>
</dbReference>
<keyword evidence="9 14" id="KW-0133">Cell shape</keyword>
<dbReference type="HAMAP" id="MF_00046">
    <property type="entry name" value="MurC"/>
    <property type="match status" value="1"/>
</dbReference>
<dbReference type="InterPro" id="IPR000713">
    <property type="entry name" value="Mur_ligase_N"/>
</dbReference>
<keyword evidence="7 14" id="KW-0547">Nucleotide-binding</keyword>
<dbReference type="Proteomes" id="UP001196661">
    <property type="component" value="Unassembled WGS sequence"/>
</dbReference>
<keyword evidence="5 14" id="KW-0436">Ligase</keyword>
<evidence type="ECO:0000256" key="8">
    <source>
        <dbReference type="ARBA" id="ARBA00022840"/>
    </source>
</evidence>
<keyword evidence="12 14" id="KW-0961">Cell wall biogenesis/degradation</keyword>